<feature type="region of interest" description="Disordered" evidence="1">
    <location>
        <begin position="1181"/>
        <end position="1276"/>
    </location>
</feature>
<protein>
    <submittedName>
        <fullName evidence="2">Uncharacterized protein</fullName>
    </submittedName>
</protein>
<evidence type="ECO:0000313" key="2">
    <source>
        <dbReference type="EMBL" id="KAG2377859.1"/>
    </source>
</evidence>
<dbReference type="RefSeq" id="XP_044545121.1">
    <property type="nucleotide sequence ID" value="XM_044699076.1"/>
</dbReference>
<dbReference type="GeneID" id="68101398"/>
<comment type="caution">
    <text evidence="2">The sequence shown here is derived from an EMBL/GenBank/DDBJ whole genome shotgun (WGS) entry which is preliminary data.</text>
</comment>
<proteinExistence type="predicted"/>
<reference evidence="2 3" key="1">
    <citation type="journal article" date="2018" name="BMC Genomics">
        <title>The genome of Naegleria lovaniensis, the basis for a comparative approach to unravel pathogenicity factors of the human pathogenic amoeba N. fowleri.</title>
        <authorList>
            <person name="Liechti N."/>
            <person name="Schurch N."/>
            <person name="Bruggmann R."/>
            <person name="Wittwer M."/>
        </authorList>
    </citation>
    <scope>NUCLEOTIDE SEQUENCE [LARGE SCALE GENOMIC DNA]</scope>
    <source>
        <strain evidence="2 3">ATCC 30569</strain>
    </source>
</reference>
<feature type="compositionally biased region" description="Basic residues" evidence="1">
    <location>
        <begin position="1246"/>
        <end position="1258"/>
    </location>
</feature>
<name>A0AA88GEF6_NAELO</name>
<accession>A0AA88GEF6</accession>
<feature type="compositionally biased region" description="Basic and acidic residues" evidence="1">
    <location>
        <begin position="371"/>
        <end position="390"/>
    </location>
</feature>
<sequence>MKVNDVQTLANSYLLMDMSRDNIHEIFTQQHRNHHFEPKPLLMSKASTAQLQQAFEKARKVQHHHQDPGASHNYEEVKLEGKGYSVAFKIPKGGWRDQQNEDYEKSTSVDAYATKATEIIGAGLPSRIVDIDVKEFDRLMQGETGITFTNKLNSCQIPFDSMKERDKAIHHALETHKAKVISKMRQKYKRMTKRGIFDDETNRIRVENMLRCSFSRFDPAKIHDILLQDSGFDHEILNRVRGIGGGGGGTPRHGKSKAENSYAFLSGLYNDSDNTNENDQKRPDNPNAILSKIPAASEKKIHKNAEETSPVDFLDKILSFNMTPITPLSRNPFLSEDVKMVLDRDLGDVGMDGPRHRFSRNATAIRILLPKKREKESKEKLSARGKNSDSKKKKFTSPNTQEKTESEEIILTSKQIKEMIKYDPSKSGEKLLSEVMPSIEYSVAEMLERILEDEEKQQEEEQMQAISSISASKTDSRGSKLVFDARDTFFYETVDSTAEMERVVQREAFINKEFQEFKPKEIERQKEQLTNANMKKAKLTIHNLQNIHMNSEFQELLSPKSKTMHDDEWKKRDKEISDLCDTLEKLIIDICREMKQFNESKLNSSIIPQHQEIERISDTLITCLKRIPFDWNSRTKREWAQGAEVLLMWQMKLSSPLNINKEDHIKDLARFYVRIFYENDVLMKNLFLHYKEAVIDEIKNGEGYKKMKAGNHEDITLPKINAFTVWSDGAKNSEVDDLDLFSYPQSFDQQRQRVSNIKKMLFIIINYVNHCNSYTKDVFGDLVLFEKDRYQKKVLIRKATLKESGKKKEVQSMIEERGLSTFAGFLSSTNWENIPRSVEKHEEELDSEVYVHRERDFYTSIFSKDVEKIVNNIRESKESMKLVHGDLSQHKIEPVSLTKTANNQNDVIHLHKTSFVNDEQLLEESLEYQRSYLYQPPNLKMSSKSPSLPAHEKKISPHVTEEIQQSLIPKLMEEKETSNFHNSFMFTPSEPSFRDQTENTPIITTEETSKIESGKTQYIIQQSRAPNGNILEQANNSITMDTLDDSFHKEIMEDMFGKDERKVLLSSQPESPEEVINPVSSIISPITSDHVSLHSLESSTGRSTTTRLVSPILELPEQRTGHTDTRRYTPSITPQKLKPELQEGPVYTLRSTDATPQKVVSESFVKKEPTVVESVVAINTKEHKKPQEPATQNIQNQSVLSLSEPLTPNEEKKEVTNVNKSGRKSSQKGPKWVTPEVTSIHETKSRNLRKYSRQRKKLVPSVESTDNDSTKSSTNISVQDFTPSRATSPISAADLHQLTISLAHLDDSVRMVSSRSSNYVALKDDSPKSTRSTISVDKKNKHSGKWMLKSTVFQSFFDSPLYVSEDVQDTKKKDEVSYDKFDSVTLLEKLEQTWDDLLIPAATKMKLYQKYSSSKYIGNVNLMKDAAKTWKLGASSIIARESVLLQMNEYEKSLAQSASKLPSFSDKVQEQKLRSNLFKRLSVIASECEKYNRKLKKDHDDQLMYKSSNPYVEKMKTDYLSIVAGIENLAEEIRPVDFDVVSPRSLNTAKKNASVTVCSTNLMLLLYLQLLNQ</sequence>
<organism evidence="2 3">
    <name type="scientific">Naegleria lovaniensis</name>
    <name type="common">Amoeba</name>
    <dbReference type="NCBI Taxonomy" id="51637"/>
    <lineage>
        <taxon>Eukaryota</taxon>
        <taxon>Discoba</taxon>
        <taxon>Heterolobosea</taxon>
        <taxon>Tetramitia</taxon>
        <taxon>Eutetramitia</taxon>
        <taxon>Vahlkampfiidae</taxon>
        <taxon>Naegleria</taxon>
    </lineage>
</organism>
<gene>
    <name evidence="2" type="ORF">C9374_008944</name>
</gene>
<feature type="region of interest" description="Disordered" evidence="1">
    <location>
        <begin position="269"/>
        <end position="288"/>
    </location>
</feature>
<evidence type="ECO:0000313" key="3">
    <source>
        <dbReference type="Proteomes" id="UP000816034"/>
    </source>
</evidence>
<dbReference type="EMBL" id="PYSW02000036">
    <property type="protein sequence ID" value="KAG2377859.1"/>
    <property type="molecule type" value="Genomic_DNA"/>
</dbReference>
<feature type="region of interest" description="Disordered" evidence="1">
    <location>
        <begin position="369"/>
        <end position="407"/>
    </location>
</feature>
<feature type="compositionally biased region" description="Polar residues" evidence="1">
    <location>
        <begin position="1189"/>
        <end position="1206"/>
    </location>
</feature>
<dbReference type="Proteomes" id="UP000816034">
    <property type="component" value="Unassembled WGS sequence"/>
</dbReference>
<evidence type="ECO:0000256" key="1">
    <source>
        <dbReference type="SAM" id="MobiDB-lite"/>
    </source>
</evidence>
<keyword evidence="3" id="KW-1185">Reference proteome</keyword>